<evidence type="ECO:0000256" key="1">
    <source>
        <dbReference type="SAM" id="SignalP"/>
    </source>
</evidence>
<proteinExistence type="predicted"/>
<evidence type="ECO:0000313" key="3">
    <source>
        <dbReference type="Proteomes" id="UP000182114"/>
    </source>
</evidence>
<feature type="chain" id="PRO_5010161542" description="Long-chain fatty acid transport protein" evidence="1">
    <location>
        <begin position="20"/>
        <end position="420"/>
    </location>
</feature>
<keyword evidence="3" id="KW-1185">Reference proteome</keyword>
<gene>
    <name evidence="2" type="ORF">SAMN04487992_105111</name>
</gene>
<dbReference type="SUPFAM" id="SSF56935">
    <property type="entry name" value="Porins"/>
    <property type="match status" value="1"/>
</dbReference>
<dbReference type="RefSeq" id="WP_074538278.1">
    <property type="nucleotide sequence ID" value="NZ_FNBD01000005.1"/>
</dbReference>
<name>A0A1G7GWT1_9FLAO</name>
<reference evidence="3" key="1">
    <citation type="submission" date="2016-10" db="EMBL/GenBank/DDBJ databases">
        <authorList>
            <person name="Varghese N."/>
            <person name="Submissions S."/>
        </authorList>
    </citation>
    <scope>NUCLEOTIDE SEQUENCE [LARGE SCALE GENOMIC DNA]</scope>
    <source>
        <strain evidence="3">DSM 24729</strain>
    </source>
</reference>
<evidence type="ECO:0008006" key="4">
    <source>
        <dbReference type="Google" id="ProtNLM"/>
    </source>
</evidence>
<keyword evidence="1" id="KW-0732">Signal</keyword>
<dbReference type="Gene3D" id="2.40.160.60">
    <property type="entry name" value="Outer membrane protein transport protein (OMPP1/FadL/TodX)"/>
    <property type="match status" value="1"/>
</dbReference>
<dbReference type="Proteomes" id="UP000182114">
    <property type="component" value="Unassembled WGS sequence"/>
</dbReference>
<feature type="signal peptide" evidence="1">
    <location>
        <begin position="1"/>
        <end position="19"/>
    </location>
</feature>
<dbReference type="eggNOG" id="COG2067">
    <property type="taxonomic scope" value="Bacteria"/>
</dbReference>
<protein>
    <recommendedName>
        <fullName evidence="4">Long-chain fatty acid transport protein</fullName>
    </recommendedName>
</protein>
<sequence>MIKKIFVAIVLLSSIGLSAQNGTVSPYSYFGLGDTRNSGTVDNQMMGGISMVGDSIHINLKNPAAYSKLMLTTYAAGISYNNIGLKTSDASQSTSVTNLDYLSIGVPLGKGFGVGFGLMPFTSVGYDLETSTTVDDVTIINNYAGDGGLNRVYFSLGYQLLDDISIGATVNYNFGTINSTRVQTSSDAQYGALDRRETQVGGFDFNYSINYTPKISEKYTLYTTIGVDTQINLNAENSQSIGSFSRVTGQEIEVVDVNLDAQARKFAPVRIPTKTTLGVGIGEDLKWFLGAEYTFQELSTYRNDFFEVDNLTYNDASGFAIGGYFVPEYNSFTSYYKRITYRAGLRVSQTGLEINNEDINDFGITFGTGLPLGRDISNLNIGFEIGKRGTIDAGLIKESYFKVNIGLSLNDRWFRKRKIN</sequence>
<accession>A0A1G7GWT1</accession>
<dbReference type="EMBL" id="FNBD01000005">
    <property type="protein sequence ID" value="SDE92622.1"/>
    <property type="molecule type" value="Genomic_DNA"/>
</dbReference>
<evidence type="ECO:0000313" key="2">
    <source>
        <dbReference type="EMBL" id="SDE92622.1"/>
    </source>
</evidence>
<organism evidence="2 3">
    <name type="scientific">Cellulophaga baltica</name>
    <dbReference type="NCBI Taxonomy" id="76594"/>
    <lineage>
        <taxon>Bacteria</taxon>
        <taxon>Pseudomonadati</taxon>
        <taxon>Bacteroidota</taxon>
        <taxon>Flavobacteriia</taxon>
        <taxon>Flavobacteriales</taxon>
        <taxon>Flavobacteriaceae</taxon>
        <taxon>Cellulophaga</taxon>
    </lineage>
</organism>
<dbReference type="AlphaFoldDB" id="A0A1G7GWT1"/>